<dbReference type="RefSeq" id="XP_026685120.1">
    <property type="nucleotide sequence ID" value="XM_026829319.1"/>
</dbReference>
<feature type="region of interest" description="Disordered" evidence="10">
    <location>
        <begin position="353"/>
        <end position="390"/>
    </location>
</feature>
<dbReference type="GO" id="GO:0001227">
    <property type="term" value="F:DNA-binding transcription repressor activity, RNA polymerase II-specific"/>
    <property type="evidence" value="ECO:0007669"/>
    <property type="project" value="TreeGrafter"/>
</dbReference>
<dbReference type="GO" id="GO:0005654">
    <property type="term" value="C:nucleoplasm"/>
    <property type="evidence" value="ECO:0007669"/>
    <property type="project" value="TreeGrafter"/>
</dbReference>
<evidence type="ECO:0000256" key="3">
    <source>
        <dbReference type="ARBA" id="ARBA00022737"/>
    </source>
</evidence>
<keyword evidence="4 9" id="KW-0863">Zinc-finger</keyword>
<dbReference type="Proteomes" id="UP000079169">
    <property type="component" value="Unplaced"/>
</dbReference>
<comment type="subcellular location">
    <subcellularLocation>
        <location evidence="1">Nucleus</location>
    </subcellularLocation>
</comment>
<keyword evidence="12" id="KW-1185">Reference proteome</keyword>
<protein>
    <submittedName>
        <fullName evidence="13">Zinc finger protein 2</fullName>
    </submittedName>
</protein>
<dbReference type="FunFam" id="3.30.160.60:FF:000505">
    <property type="entry name" value="zinc finger protein 32 isoform X1"/>
    <property type="match status" value="2"/>
</dbReference>
<feature type="domain" description="C2H2-type" evidence="11">
    <location>
        <begin position="579"/>
        <end position="606"/>
    </location>
</feature>
<keyword evidence="5" id="KW-0862">Zinc</keyword>
<organism evidence="12 13">
    <name type="scientific">Diaphorina citri</name>
    <name type="common">Asian citrus psyllid</name>
    <dbReference type="NCBI Taxonomy" id="121845"/>
    <lineage>
        <taxon>Eukaryota</taxon>
        <taxon>Metazoa</taxon>
        <taxon>Ecdysozoa</taxon>
        <taxon>Arthropoda</taxon>
        <taxon>Hexapoda</taxon>
        <taxon>Insecta</taxon>
        <taxon>Pterygota</taxon>
        <taxon>Neoptera</taxon>
        <taxon>Paraneoptera</taxon>
        <taxon>Hemiptera</taxon>
        <taxon>Sternorrhyncha</taxon>
        <taxon>Psylloidea</taxon>
        <taxon>Psyllidae</taxon>
        <taxon>Diaphorininae</taxon>
        <taxon>Diaphorina</taxon>
    </lineage>
</organism>
<dbReference type="SMART" id="SM00355">
    <property type="entry name" value="ZnF_C2H2"/>
    <property type="match status" value="11"/>
</dbReference>
<evidence type="ECO:0000259" key="11">
    <source>
        <dbReference type="PROSITE" id="PS50157"/>
    </source>
</evidence>
<dbReference type="InterPro" id="IPR013087">
    <property type="entry name" value="Znf_C2H2_type"/>
</dbReference>
<dbReference type="PROSITE" id="PS50157">
    <property type="entry name" value="ZINC_FINGER_C2H2_2"/>
    <property type="match status" value="10"/>
</dbReference>
<feature type="domain" description="C2H2-type" evidence="11">
    <location>
        <begin position="303"/>
        <end position="330"/>
    </location>
</feature>
<keyword evidence="3" id="KW-0677">Repeat</keyword>
<feature type="domain" description="C2H2-type" evidence="11">
    <location>
        <begin position="247"/>
        <end position="274"/>
    </location>
</feature>
<feature type="compositionally biased region" description="Polar residues" evidence="10">
    <location>
        <begin position="105"/>
        <end position="127"/>
    </location>
</feature>
<dbReference type="FunFam" id="3.30.160.60:FF:000683">
    <property type="entry name" value="Zinc finger protein 252"/>
    <property type="match status" value="2"/>
</dbReference>
<dbReference type="PANTHER" id="PTHR24399:SF23">
    <property type="entry name" value="C2H2-TYPE DOMAIN-CONTAINING PROTEIN"/>
    <property type="match status" value="1"/>
</dbReference>
<evidence type="ECO:0000313" key="13">
    <source>
        <dbReference type="RefSeq" id="XP_026685120.1"/>
    </source>
</evidence>
<dbReference type="InterPro" id="IPR036236">
    <property type="entry name" value="Znf_C2H2_sf"/>
</dbReference>
<dbReference type="PROSITE" id="PS00028">
    <property type="entry name" value="ZINC_FINGER_C2H2_1"/>
    <property type="match status" value="11"/>
</dbReference>
<feature type="domain" description="C2H2-type" evidence="11">
    <location>
        <begin position="551"/>
        <end position="578"/>
    </location>
</feature>
<feature type="domain" description="C2H2-type" evidence="11">
    <location>
        <begin position="607"/>
        <end position="634"/>
    </location>
</feature>
<dbReference type="KEGG" id="dci:103517103"/>
<sequence>MAINFSTASFAACLAAGLKVPRHVMYCIAQDTGTPYVIYNKDGTMQAGPGGQAAQWAPQSPATGYALIAQSPTAQQHFHQVHIQAAPPVTSAAPVQIHVQNATAHNSATPVSTQSVTHTASSKPNVASRQSSSQQSTLTSPDVTNQQNNNGSAPARSESDAQQTSPSNMTYYSTPGGTQGSRTPSQNMLTPTSFMTYLKQPGVMLTSINASELATPSGEFQNMPDLLTQNMSTGGAGVKTTKDLRLFKCDTCGRAFRQKSTLLQHERIHTDTRPYPCNECGKRFRQQSHLIQHIRIHANEKPYNCMYCARAFRQRAILDQHVRGHLHRQATGAGTGTYQATINAVAAGAGGSGSSSGDYKKSGQGWSHQQECGYPTSDKDSGYDNSEQSAPCYSPETNAAFPAYYKDAKGVNHGIFNQAGKCLPDVIQNGKTSGMPLYVRCPICQKEYKQKSTLLQHGCVHIESRPYPCGDCGKRFRQQSHLVQHLRIHNDEKPYTCIYCGRQFRQRTILNQHTRIHTGEKPHKCDYCGKCFRQKPILEQHIRIHTGEKPHECDFCGKCFRQKPILNQHLRIHTGEKPHECEVCGQHFRQKPILDQHMRIHTGEKPYKCIHCGKDFRQKAILDQHTRTHQGERPFCCPLPNCRRRFCTEGEVKRHIDNHMTPNNRRTKARSPSLSGGTPLIKPELYFSHSYASGYNVQYASVGTSPQEGQVTQNGAEYASKNGAS</sequence>
<evidence type="ECO:0000256" key="4">
    <source>
        <dbReference type="ARBA" id="ARBA00022771"/>
    </source>
</evidence>
<evidence type="ECO:0000256" key="2">
    <source>
        <dbReference type="ARBA" id="ARBA00022723"/>
    </source>
</evidence>
<dbReference type="Gene3D" id="3.30.160.60">
    <property type="entry name" value="Classic Zinc Finger"/>
    <property type="match status" value="10"/>
</dbReference>
<dbReference type="GO" id="GO:0008270">
    <property type="term" value="F:zinc ion binding"/>
    <property type="evidence" value="ECO:0007669"/>
    <property type="project" value="UniProtKB-KW"/>
</dbReference>
<dbReference type="FunFam" id="3.30.160.60:FF:001498">
    <property type="entry name" value="Zinc finger protein 404"/>
    <property type="match status" value="2"/>
</dbReference>
<dbReference type="FunFam" id="3.30.160.60:FF:000340">
    <property type="entry name" value="zinc finger protein 473 isoform X1"/>
    <property type="match status" value="1"/>
</dbReference>
<dbReference type="FunFam" id="3.30.160.60:FF:001119">
    <property type="entry name" value="zinc finger protein 408"/>
    <property type="match status" value="1"/>
</dbReference>
<dbReference type="AlphaFoldDB" id="A0A1S3DG72"/>
<evidence type="ECO:0000313" key="12">
    <source>
        <dbReference type="Proteomes" id="UP000079169"/>
    </source>
</evidence>
<feature type="compositionally biased region" description="Polar residues" evidence="10">
    <location>
        <begin position="705"/>
        <end position="715"/>
    </location>
</feature>
<evidence type="ECO:0000256" key="10">
    <source>
        <dbReference type="SAM" id="MobiDB-lite"/>
    </source>
</evidence>
<evidence type="ECO:0000256" key="5">
    <source>
        <dbReference type="ARBA" id="ARBA00022833"/>
    </source>
</evidence>
<accession>A0A1S3DG72</accession>
<reference evidence="13" key="1">
    <citation type="submission" date="2025-08" db="UniProtKB">
        <authorList>
            <consortium name="RefSeq"/>
        </authorList>
    </citation>
    <scope>IDENTIFICATION</scope>
</reference>
<feature type="compositionally biased region" description="Polar residues" evidence="10">
    <location>
        <begin position="137"/>
        <end position="152"/>
    </location>
</feature>
<feature type="region of interest" description="Disordered" evidence="10">
    <location>
        <begin position="105"/>
        <end position="189"/>
    </location>
</feature>
<dbReference type="Pfam" id="PF00096">
    <property type="entry name" value="zf-C2H2"/>
    <property type="match status" value="5"/>
</dbReference>
<evidence type="ECO:0000256" key="7">
    <source>
        <dbReference type="ARBA" id="ARBA00023163"/>
    </source>
</evidence>
<dbReference type="GeneID" id="103517103"/>
<feature type="compositionally biased region" description="Polar residues" evidence="10">
    <location>
        <begin position="160"/>
        <end position="189"/>
    </location>
</feature>
<feature type="domain" description="C2H2-type" evidence="11">
    <location>
        <begin position="523"/>
        <end position="550"/>
    </location>
</feature>
<dbReference type="GO" id="GO:0000978">
    <property type="term" value="F:RNA polymerase II cis-regulatory region sequence-specific DNA binding"/>
    <property type="evidence" value="ECO:0007669"/>
    <property type="project" value="TreeGrafter"/>
</dbReference>
<evidence type="ECO:0000256" key="8">
    <source>
        <dbReference type="ARBA" id="ARBA00023242"/>
    </source>
</evidence>
<evidence type="ECO:0000256" key="6">
    <source>
        <dbReference type="ARBA" id="ARBA00023015"/>
    </source>
</evidence>
<dbReference type="PaxDb" id="121845-A0A1S3DG72"/>
<feature type="domain" description="C2H2-type" evidence="11">
    <location>
        <begin position="495"/>
        <end position="522"/>
    </location>
</feature>
<keyword evidence="2" id="KW-0479">Metal-binding</keyword>
<keyword evidence="6" id="KW-0805">Transcription regulation</keyword>
<name>A0A1S3DG72_DIACI</name>
<feature type="domain" description="C2H2-type" evidence="11">
    <location>
        <begin position="439"/>
        <end position="466"/>
    </location>
</feature>
<feature type="compositionally biased region" description="Polar residues" evidence="10">
    <location>
        <begin position="660"/>
        <end position="676"/>
    </location>
</feature>
<feature type="domain" description="C2H2-type" evidence="11">
    <location>
        <begin position="467"/>
        <end position="494"/>
    </location>
</feature>
<keyword evidence="7" id="KW-0804">Transcription</keyword>
<keyword evidence="8" id="KW-0539">Nucleus</keyword>
<gene>
    <name evidence="13" type="primary">LOC103517103</name>
</gene>
<dbReference type="STRING" id="121845.A0A1S3DG72"/>
<feature type="region of interest" description="Disordered" evidence="10">
    <location>
        <begin position="658"/>
        <end position="678"/>
    </location>
</feature>
<evidence type="ECO:0000256" key="1">
    <source>
        <dbReference type="ARBA" id="ARBA00004123"/>
    </source>
</evidence>
<dbReference type="PANTHER" id="PTHR24399">
    <property type="entry name" value="ZINC FINGER AND BTB DOMAIN-CONTAINING"/>
    <property type="match status" value="1"/>
</dbReference>
<feature type="domain" description="C2H2-type" evidence="11">
    <location>
        <begin position="275"/>
        <end position="302"/>
    </location>
</feature>
<proteinExistence type="predicted"/>
<dbReference type="SUPFAM" id="SSF57667">
    <property type="entry name" value="beta-beta-alpha zinc fingers"/>
    <property type="match status" value="6"/>
</dbReference>
<evidence type="ECO:0000256" key="9">
    <source>
        <dbReference type="PROSITE-ProRule" id="PRU00042"/>
    </source>
</evidence>
<feature type="region of interest" description="Disordered" evidence="10">
    <location>
        <begin position="705"/>
        <end position="725"/>
    </location>
</feature>